<dbReference type="EMBL" id="MEZK01000010">
    <property type="protein sequence ID" value="OGD63321.1"/>
    <property type="molecule type" value="Genomic_DNA"/>
</dbReference>
<dbReference type="Pfam" id="PF08241">
    <property type="entry name" value="Methyltransf_11"/>
    <property type="match status" value="1"/>
</dbReference>
<organism evidence="3 4">
    <name type="scientific">Candidatus Beckwithbacteria bacterium RBG_13_42_9</name>
    <dbReference type="NCBI Taxonomy" id="1797457"/>
    <lineage>
        <taxon>Bacteria</taxon>
        <taxon>Candidatus Beckwithiibacteriota</taxon>
    </lineage>
</organism>
<keyword evidence="1" id="KW-0812">Transmembrane</keyword>
<feature type="transmembrane region" description="Helical" evidence="1">
    <location>
        <begin position="173"/>
        <end position="193"/>
    </location>
</feature>
<gene>
    <name evidence="3" type="ORF">A2160_02420</name>
</gene>
<dbReference type="InterPro" id="IPR050508">
    <property type="entry name" value="Methyltransf_Superfamily"/>
</dbReference>
<dbReference type="GO" id="GO:0008757">
    <property type="term" value="F:S-adenosylmethionine-dependent methyltransferase activity"/>
    <property type="evidence" value="ECO:0007669"/>
    <property type="project" value="InterPro"/>
</dbReference>
<dbReference type="PANTHER" id="PTHR42912">
    <property type="entry name" value="METHYLTRANSFERASE"/>
    <property type="match status" value="1"/>
</dbReference>
<evidence type="ECO:0000313" key="3">
    <source>
        <dbReference type="EMBL" id="OGD63321.1"/>
    </source>
</evidence>
<evidence type="ECO:0000313" key="4">
    <source>
        <dbReference type="Proteomes" id="UP000177006"/>
    </source>
</evidence>
<dbReference type="Gene3D" id="3.40.50.150">
    <property type="entry name" value="Vaccinia Virus protein VP39"/>
    <property type="match status" value="1"/>
</dbReference>
<sequence>MKGKMRHDLYAELYQIEDHHWWHQHKRLVVKQFIDKFAKKGKALDVGAGTGKMLAELSDDGWDTLGLDGERNAVKWSHRRGMVVKQIDLETDKFPFPDNYFEAVLALDVLEHLRNESFVLTEIRRVLKPKGIVIITVPAYQWLFNYWDKMLGHQRRYSINIFKRKIKEHTFQVVYISYFCALFLPPAILVRLFKQLFGEKRKAVSDFQTTPLAPLSMPFLNLYARFERWLLKMTTLPFGLSIIGIARK</sequence>
<dbReference type="InterPro" id="IPR029063">
    <property type="entry name" value="SAM-dependent_MTases_sf"/>
</dbReference>
<comment type="caution">
    <text evidence="3">The sequence shown here is derived from an EMBL/GenBank/DDBJ whole genome shotgun (WGS) entry which is preliminary data.</text>
</comment>
<dbReference type="AlphaFoldDB" id="A0A1F5E7J7"/>
<keyword evidence="1" id="KW-1133">Transmembrane helix</keyword>
<dbReference type="PANTHER" id="PTHR42912:SF93">
    <property type="entry name" value="N6-ADENOSINE-METHYLTRANSFERASE TMT1A"/>
    <property type="match status" value="1"/>
</dbReference>
<dbReference type="Proteomes" id="UP000177006">
    <property type="component" value="Unassembled WGS sequence"/>
</dbReference>
<evidence type="ECO:0000256" key="1">
    <source>
        <dbReference type="SAM" id="Phobius"/>
    </source>
</evidence>
<dbReference type="InterPro" id="IPR013216">
    <property type="entry name" value="Methyltransf_11"/>
</dbReference>
<keyword evidence="1" id="KW-0472">Membrane</keyword>
<reference evidence="3 4" key="1">
    <citation type="journal article" date="2016" name="Nat. Commun.">
        <title>Thousands of microbial genomes shed light on interconnected biogeochemical processes in an aquifer system.</title>
        <authorList>
            <person name="Anantharaman K."/>
            <person name="Brown C.T."/>
            <person name="Hug L.A."/>
            <person name="Sharon I."/>
            <person name="Castelle C.J."/>
            <person name="Probst A.J."/>
            <person name="Thomas B.C."/>
            <person name="Singh A."/>
            <person name="Wilkins M.J."/>
            <person name="Karaoz U."/>
            <person name="Brodie E.L."/>
            <person name="Williams K.H."/>
            <person name="Hubbard S.S."/>
            <person name="Banfield J.F."/>
        </authorList>
    </citation>
    <scope>NUCLEOTIDE SEQUENCE [LARGE SCALE GENOMIC DNA]</scope>
</reference>
<evidence type="ECO:0000259" key="2">
    <source>
        <dbReference type="Pfam" id="PF08241"/>
    </source>
</evidence>
<dbReference type="CDD" id="cd02440">
    <property type="entry name" value="AdoMet_MTases"/>
    <property type="match status" value="1"/>
</dbReference>
<feature type="domain" description="Methyltransferase type 11" evidence="2">
    <location>
        <begin position="44"/>
        <end position="135"/>
    </location>
</feature>
<proteinExistence type="predicted"/>
<name>A0A1F5E7J7_9BACT</name>
<protein>
    <recommendedName>
        <fullName evidence="2">Methyltransferase type 11 domain-containing protein</fullName>
    </recommendedName>
</protein>
<dbReference type="STRING" id="1797457.A2160_02420"/>
<dbReference type="SUPFAM" id="SSF53335">
    <property type="entry name" value="S-adenosyl-L-methionine-dependent methyltransferases"/>
    <property type="match status" value="1"/>
</dbReference>
<accession>A0A1F5E7J7</accession>